<organism evidence="1 2">
    <name type="scientific">Halobacillus salinarum</name>
    <dbReference type="NCBI Taxonomy" id="2932257"/>
    <lineage>
        <taxon>Bacteria</taxon>
        <taxon>Bacillati</taxon>
        <taxon>Bacillota</taxon>
        <taxon>Bacilli</taxon>
        <taxon>Bacillales</taxon>
        <taxon>Bacillaceae</taxon>
        <taxon>Halobacillus</taxon>
    </lineage>
</organism>
<reference evidence="1 2" key="1">
    <citation type="submission" date="2022-04" db="EMBL/GenBank/DDBJ databases">
        <title>Halobacillus sp. isolated from saltern.</title>
        <authorList>
            <person name="Won M."/>
            <person name="Lee C.-M."/>
            <person name="Woen H.-Y."/>
            <person name="Kwon S.-W."/>
        </authorList>
    </citation>
    <scope>NUCLEOTIDE SEQUENCE [LARGE SCALE GENOMIC DNA]</scope>
    <source>
        <strain evidence="1 2">SSBR10-3</strain>
    </source>
</reference>
<evidence type="ECO:0008006" key="3">
    <source>
        <dbReference type="Google" id="ProtNLM"/>
    </source>
</evidence>
<dbReference type="SUPFAM" id="SSF49764">
    <property type="entry name" value="HSP20-like chaperones"/>
    <property type="match status" value="1"/>
</dbReference>
<dbReference type="CDD" id="cd06464">
    <property type="entry name" value="ACD_sHsps-like"/>
    <property type="match status" value="1"/>
</dbReference>
<protein>
    <recommendedName>
        <fullName evidence="3">Hsp20/alpha crystallin family protein</fullName>
    </recommendedName>
</protein>
<dbReference type="RefSeq" id="WP_244708203.1">
    <property type="nucleotide sequence ID" value="NZ_CP095073.1"/>
</dbReference>
<dbReference type="EMBL" id="CP095073">
    <property type="protein sequence ID" value="UOQ42843.1"/>
    <property type="molecule type" value="Genomic_DNA"/>
</dbReference>
<accession>A0ABY4EG24</accession>
<sequence>MAQLPKLFDDAFYDFVRSIDSYFEKSIKQLNRFFEDHTFPVDMYETETELVIEAKLPDYEKEQIHVSFLGTGCGLL</sequence>
<proteinExistence type="predicted"/>
<dbReference type="InterPro" id="IPR008978">
    <property type="entry name" value="HSP20-like_chaperone"/>
</dbReference>
<dbReference type="Gene3D" id="2.60.40.790">
    <property type="match status" value="1"/>
</dbReference>
<evidence type="ECO:0000313" key="2">
    <source>
        <dbReference type="Proteomes" id="UP000831787"/>
    </source>
</evidence>
<name>A0ABY4EG24_9BACI</name>
<gene>
    <name evidence="1" type="ORF">MUN89_12815</name>
</gene>
<keyword evidence="2" id="KW-1185">Reference proteome</keyword>
<dbReference type="Proteomes" id="UP000831787">
    <property type="component" value="Chromosome"/>
</dbReference>
<evidence type="ECO:0000313" key="1">
    <source>
        <dbReference type="EMBL" id="UOQ42843.1"/>
    </source>
</evidence>